<evidence type="ECO:0000313" key="3">
    <source>
        <dbReference type="Proteomes" id="UP000231322"/>
    </source>
</evidence>
<evidence type="ECO:0000256" key="1">
    <source>
        <dbReference type="SAM" id="Phobius"/>
    </source>
</evidence>
<accession>A0A2G7H709</accession>
<gene>
    <name evidence="2" type="ORF">CS538_16000</name>
</gene>
<name>A0A2G7H709_9CLOT</name>
<organism evidence="2 3">
    <name type="scientific">Clostridium combesii</name>
    <dbReference type="NCBI Taxonomy" id="39481"/>
    <lineage>
        <taxon>Bacteria</taxon>
        <taxon>Bacillati</taxon>
        <taxon>Bacillota</taxon>
        <taxon>Clostridia</taxon>
        <taxon>Eubacteriales</taxon>
        <taxon>Clostridiaceae</taxon>
        <taxon>Clostridium</taxon>
    </lineage>
</organism>
<sequence>MSSLALQLPNNYVEIEGTEMEYIDGGKKSWYNSTNFIGTAIDVGVIAISGGTSIFSTVAARKFIKQYRGQLTRVARNVLLKYVGTASAGAISSAIDIALTVGGTSIGGMIAEGLDRADGKNDGYVFG</sequence>
<dbReference type="Proteomes" id="UP000231322">
    <property type="component" value="Unassembled WGS sequence"/>
</dbReference>
<protein>
    <submittedName>
        <fullName evidence="2">Argininosuccinate lyase</fullName>
    </submittedName>
</protein>
<keyword evidence="2" id="KW-0456">Lyase</keyword>
<keyword evidence="1" id="KW-0472">Membrane</keyword>
<proteinExistence type="predicted"/>
<keyword evidence="3" id="KW-1185">Reference proteome</keyword>
<evidence type="ECO:0000313" key="2">
    <source>
        <dbReference type="EMBL" id="PIH00878.1"/>
    </source>
</evidence>
<keyword evidence="1" id="KW-1133">Transmembrane helix</keyword>
<reference evidence="2 3" key="1">
    <citation type="submission" date="2017-10" db="EMBL/GenBank/DDBJ databases">
        <title>Reclassification of Eubacterium combesii and discrepancies in the nomenclature of botulinum neurotoxin producing clostridia. Request for an Opinion.</title>
        <authorList>
            <person name="Dobritsa A.P."/>
            <person name="Kutumbaka K.K."/>
            <person name="Samadpour M."/>
        </authorList>
    </citation>
    <scope>NUCLEOTIDE SEQUENCE [LARGE SCALE GENOMIC DNA]</scope>
    <source>
        <strain evidence="2 3">DSM 20696</strain>
    </source>
</reference>
<dbReference type="GO" id="GO:0016829">
    <property type="term" value="F:lyase activity"/>
    <property type="evidence" value="ECO:0007669"/>
    <property type="project" value="UniProtKB-KW"/>
</dbReference>
<keyword evidence="1" id="KW-0812">Transmembrane</keyword>
<comment type="caution">
    <text evidence="2">The sequence shown here is derived from an EMBL/GenBank/DDBJ whole genome shotgun (WGS) entry which is preliminary data.</text>
</comment>
<feature type="transmembrane region" description="Helical" evidence="1">
    <location>
        <begin position="36"/>
        <end position="60"/>
    </location>
</feature>
<dbReference type="RefSeq" id="WP_033066320.1">
    <property type="nucleotide sequence ID" value="NZ_PEIK01000016.1"/>
</dbReference>
<dbReference type="AlphaFoldDB" id="A0A2G7H709"/>
<dbReference type="EMBL" id="PEIK01000016">
    <property type="protein sequence ID" value="PIH00878.1"/>
    <property type="molecule type" value="Genomic_DNA"/>
</dbReference>